<dbReference type="EC" id="1.17.4.1" evidence="2"/>
<organism evidence="8 9">
    <name type="scientific">Hyphobacterium marinum</name>
    <dbReference type="NCBI Taxonomy" id="3116574"/>
    <lineage>
        <taxon>Bacteria</taxon>
        <taxon>Pseudomonadati</taxon>
        <taxon>Pseudomonadota</taxon>
        <taxon>Alphaproteobacteria</taxon>
        <taxon>Maricaulales</taxon>
        <taxon>Maricaulaceae</taxon>
        <taxon>Hyphobacterium</taxon>
    </lineage>
</organism>
<evidence type="ECO:0000256" key="3">
    <source>
        <dbReference type="ARBA" id="ARBA00022634"/>
    </source>
</evidence>
<name>A0ABU7M076_9PROT</name>
<evidence type="ECO:0000313" key="9">
    <source>
        <dbReference type="Proteomes" id="UP001310692"/>
    </source>
</evidence>
<feature type="region of interest" description="Disordered" evidence="6">
    <location>
        <begin position="211"/>
        <end position="231"/>
    </location>
</feature>
<evidence type="ECO:0000256" key="4">
    <source>
        <dbReference type="ARBA" id="ARBA00022741"/>
    </source>
</evidence>
<dbReference type="Proteomes" id="UP001310692">
    <property type="component" value="Unassembled WGS sequence"/>
</dbReference>
<evidence type="ECO:0000313" key="8">
    <source>
        <dbReference type="EMBL" id="MEE2567222.1"/>
    </source>
</evidence>
<proteinExistence type="inferred from homology"/>
<accession>A0ABU7M076</accession>
<dbReference type="EMBL" id="JAZDRO010000004">
    <property type="protein sequence ID" value="MEE2567222.1"/>
    <property type="molecule type" value="Genomic_DNA"/>
</dbReference>
<evidence type="ECO:0000256" key="6">
    <source>
        <dbReference type="SAM" id="MobiDB-lite"/>
    </source>
</evidence>
<sequence length="270" mass="28759">MAGKKGGKTTSGKPRAKASAPQPPTPETVERIVEKIVERAAERRKLPDRRKGYIQKATVGGHKVYLHTGEFEDGELGEIFIDMHKEGAAFRSLMNNFAIAISIGLQYGVPLEEFVDAFVFTRFEPAGPVEGNDSITHATSILDYLFRELAVSYLDRDDLAEVSPDETGGIGRGVKNEKAFTEDAAKLISKGFSRGQLPDNVVMFAGKPAGAKPDAAVPSAPAADTKEPVSYTGDPCPDCGHFTLRETANGNLACDACGGTGMAKPDAGRS</sequence>
<dbReference type="Pfam" id="PF12637">
    <property type="entry name" value="TSCPD"/>
    <property type="match status" value="1"/>
</dbReference>
<evidence type="ECO:0000256" key="1">
    <source>
        <dbReference type="ARBA" id="ARBA00007405"/>
    </source>
</evidence>
<feature type="domain" description="TSCPD" evidence="7">
    <location>
        <begin position="46"/>
        <end position="150"/>
    </location>
</feature>
<comment type="caution">
    <text evidence="8">The sequence shown here is derived from an EMBL/GenBank/DDBJ whole genome shotgun (WGS) entry which is preliminary data.</text>
</comment>
<keyword evidence="3" id="KW-0237">DNA synthesis</keyword>
<comment type="catalytic activity">
    <reaction evidence="5">
        <text>a 2'-deoxyribonucleoside 5'-diphosphate + [thioredoxin]-disulfide + H2O = a ribonucleoside 5'-diphosphate + [thioredoxin]-dithiol</text>
        <dbReference type="Rhea" id="RHEA:23252"/>
        <dbReference type="Rhea" id="RHEA-COMP:10698"/>
        <dbReference type="Rhea" id="RHEA-COMP:10700"/>
        <dbReference type="ChEBI" id="CHEBI:15377"/>
        <dbReference type="ChEBI" id="CHEBI:29950"/>
        <dbReference type="ChEBI" id="CHEBI:50058"/>
        <dbReference type="ChEBI" id="CHEBI:57930"/>
        <dbReference type="ChEBI" id="CHEBI:73316"/>
        <dbReference type="EC" id="1.17.4.1"/>
    </reaction>
</comment>
<keyword evidence="9" id="KW-1185">Reference proteome</keyword>
<keyword evidence="4" id="KW-0547">Nucleotide-binding</keyword>
<reference evidence="8 9" key="1">
    <citation type="submission" date="2024-01" db="EMBL/GenBank/DDBJ databases">
        <title>Hyphobacterium bacterium isolated from marine sediment.</title>
        <authorList>
            <person name="Zhao S."/>
        </authorList>
    </citation>
    <scope>NUCLEOTIDE SEQUENCE [LARGE SCALE GENOMIC DNA]</scope>
    <source>
        <strain evidence="8 9">Y60-23</strain>
    </source>
</reference>
<feature type="compositionally biased region" description="Low complexity" evidence="6">
    <location>
        <begin position="211"/>
        <end position="223"/>
    </location>
</feature>
<evidence type="ECO:0000259" key="7">
    <source>
        <dbReference type="Pfam" id="PF12637"/>
    </source>
</evidence>
<dbReference type="InterPro" id="IPR024434">
    <property type="entry name" value="TSCPD_dom"/>
</dbReference>
<gene>
    <name evidence="8" type="ORF">V0U35_11090</name>
</gene>
<comment type="similarity">
    <text evidence="1">Belongs to the ribonucleoside diphosphate reductase class-2 family.</text>
</comment>
<evidence type="ECO:0000256" key="2">
    <source>
        <dbReference type="ARBA" id="ARBA00012274"/>
    </source>
</evidence>
<protein>
    <recommendedName>
        <fullName evidence="2">ribonucleoside-diphosphate reductase</fullName>
        <ecNumber evidence="2">1.17.4.1</ecNumber>
    </recommendedName>
</protein>
<feature type="region of interest" description="Disordered" evidence="6">
    <location>
        <begin position="1"/>
        <end position="29"/>
    </location>
</feature>
<evidence type="ECO:0000256" key="5">
    <source>
        <dbReference type="ARBA" id="ARBA00047754"/>
    </source>
</evidence>